<dbReference type="InterPro" id="IPR011009">
    <property type="entry name" value="Kinase-like_dom_sf"/>
</dbReference>
<feature type="domain" description="Protein kinase" evidence="8">
    <location>
        <begin position="171"/>
        <end position="477"/>
    </location>
</feature>
<protein>
    <recommendedName>
        <fullName evidence="5">NEK6-subfamily protein kinase</fullName>
        <ecNumber evidence="5">2.7.11.34</ecNumber>
    </recommendedName>
</protein>
<dbReference type="OrthoDB" id="1732493at2759"/>
<dbReference type="PROSITE" id="PS50011">
    <property type="entry name" value="PROTEIN_KINASE_DOM"/>
    <property type="match status" value="1"/>
</dbReference>
<organism evidence="9">
    <name type="scientific">Cladocopium goreaui</name>
    <dbReference type="NCBI Taxonomy" id="2562237"/>
    <lineage>
        <taxon>Eukaryota</taxon>
        <taxon>Sar</taxon>
        <taxon>Alveolata</taxon>
        <taxon>Dinophyceae</taxon>
        <taxon>Suessiales</taxon>
        <taxon>Symbiodiniaceae</taxon>
        <taxon>Cladocopium</taxon>
    </lineage>
</organism>
<feature type="transmembrane region" description="Helical" evidence="7">
    <location>
        <begin position="553"/>
        <end position="574"/>
    </location>
</feature>
<reference evidence="10" key="2">
    <citation type="submission" date="2024-04" db="EMBL/GenBank/DDBJ databases">
        <authorList>
            <person name="Chen Y."/>
            <person name="Shah S."/>
            <person name="Dougan E. K."/>
            <person name="Thang M."/>
            <person name="Chan C."/>
        </authorList>
    </citation>
    <scope>NUCLEOTIDE SEQUENCE [LARGE SCALE GENOMIC DNA]</scope>
</reference>
<dbReference type="InterPro" id="IPR017441">
    <property type="entry name" value="Protein_kinase_ATP_BS"/>
</dbReference>
<evidence type="ECO:0000313" key="9">
    <source>
        <dbReference type="EMBL" id="CAI3971878.1"/>
    </source>
</evidence>
<keyword evidence="7" id="KW-0472">Membrane</keyword>
<dbReference type="CDD" id="cd14014">
    <property type="entry name" value="STKc_PknB_like"/>
    <property type="match status" value="1"/>
</dbReference>
<name>A0A9P1BEA8_9DINO</name>
<feature type="binding site" evidence="6">
    <location>
        <position position="200"/>
    </location>
    <ligand>
        <name>ATP</name>
        <dbReference type="ChEBI" id="CHEBI:30616"/>
    </ligand>
</feature>
<evidence type="ECO:0000313" key="11">
    <source>
        <dbReference type="EMBL" id="CAL4759190.1"/>
    </source>
</evidence>
<evidence type="ECO:0000256" key="1">
    <source>
        <dbReference type="ARBA" id="ARBA00022679"/>
    </source>
</evidence>
<dbReference type="EMBL" id="CAMXCT010000001">
    <property type="protein sequence ID" value="CAI3971878.1"/>
    <property type="molecule type" value="Genomic_DNA"/>
</dbReference>
<feature type="transmembrane region" description="Helical" evidence="7">
    <location>
        <begin position="594"/>
        <end position="614"/>
    </location>
</feature>
<evidence type="ECO:0000259" key="8">
    <source>
        <dbReference type="PROSITE" id="PS50011"/>
    </source>
</evidence>
<dbReference type="PANTHER" id="PTHR43289:SF34">
    <property type="entry name" value="SERINE_THREONINE-PROTEIN KINASE YBDM-RELATED"/>
    <property type="match status" value="1"/>
</dbReference>
<keyword evidence="7" id="KW-1133">Transmembrane helix</keyword>
<reference evidence="9" key="1">
    <citation type="submission" date="2022-10" db="EMBL/GenBank/DDBJ databases">
        <authorList>
            <person name="Chen Y."/>
            <person name="Dougan E. K."/>
            <person name="Chan C."/>
            <person name="Rhodes N."/>
            <person name="Thang M."/>
        </authorList>
    </citation>
    <scope>NUCLEOTIDE SEQUENCE</scope>
</reference>
<dbReference type="EMBL" id="CAMXCT030000001">
    <property type="protein sequence ID" value="CAL4759190.1"/>
    <property type="molecule type" value="Genomic_DNA"/>
</dbReference>
<dbReference type="Pfam" id="PF00069">
    <property type="entry name" value="Pkinase"/>
    <property type="match status" value="2"/>
</dbReference>
<dbReference type="InterPro" id="IPR008271">
    <property type="entry name" value="Ser/Thr_kinase_AS"/>
</dbReference>
<keyword evidence="4 6" id="KW-0067">ATP-binding</keyword>
<dbReference type="GO" id="GO:0004674">
    <property type="term" value="F:protein serine/threonine kinase activity"/>
    <property type="evidence" value="ECO:0007669"/>
    <property type="project" value="TreeGrafter"/>
</dbReference>
<dbReference type="Proteomes" id="UP001152797">
    <property type="component" value="Unassembled WGS sequence"/>
</dbReference>
<accession>A0A9P1BEA8</accession>
<evidence type="ECO:0000256" key="7">
    <source>
        <dbReference type="SAM" id="Phobius"/>
    </source>
</evidence>
<keyword evidence="12" id="KW-1185">Reference proteome</keyword>
<dbReference type="EMBL" id="CAMXCT020000001">
    <property type="protein sequence ID" value="CAL1125253.1"/>
    <property type="molecule type" value="Genomic_DNA"/>
</dbReference>
<comment type="caution">
    <text evidence="9">The sequence shown here is derived from an EMBL/GenBank/DDBJ whole genome shotgun (WGS) entry which is preliminary data.</text>
</comment>
<evidence type="ECO:0000313" key="10">
    <source>
        <dbReference type="EMBL" id="CAL1125253.1"/>
    </source>
</evidence>
<evidence type="ECO:0000256" key="3">
    <source>
        <dbReference type="ARBA" id="ARBA00022777"/>
    </source>
</evidence>
<feature type="transmembrane region" description="Helical" evidence="7">
    <location>
        <begin position="634"/>
        <end position="662"/>
    </location>
</feature>
<keyword evidence="3 11" id="KW-0418">Kinase</keyword>
<keyword evidence="7" id="KW-0812">Transmembrane</keyword>
<proteinExistence type="predicted"/>
<gene>
    <name evidence="9" type="ORF">C1SCF055_LOCUS468</name>
</gene>
<dbReference type="InterPro" id="IPR000719">
    <property type="entry name" value="Prot_kinase_dom"/>
</dbReference>
<evidence type="ECO:0000313" key="12">
    <source>
        <dbReference type="Proteomes" id="UP001152797"/>
    </source>
</evidence>
<dbReference type="AlphaFoldDB" id="A0A9P1BEA8"/>
<dbReference type="PROSITE" id="PS00108">
    <property type="entry name" value="PROTEIN_KINASE_ST"/>
    <property type="match status" value="1"/>
</dbReference>
<dbReference type="Gene3D" id="1.10.510.10">
    <property type="entry name" value="Transferase(Phosphotransferase) domain 1"/>
    <property type="match status" value="2"/>
</dbReference>
<dbReference type="PANTHER" id="PTHR43289">
    <property type="entry name" value="MITOGEN-ACTIVATED PROTEIN KINASE KINASE KINASE 20-RELATED"/>
    <property type="match status" value="1"/>
</dbReference>
<feature type="transmembrane region" description="Helical" evidence="7">
    <location>
        <begin position="690"/>
        <end position="711"/>
    </location>
</feature>
<dbReference type="SUPFAM" id="SSF56112">
    <property type="entry name" value="Protein kinase-like (PK-like)"/>
    <property type="match status" value="1"/>
</dbReference>
<evidence type="ECO:0000256" key="4">
    <source>
        <dbReference type="ARBA" id="ARBA00022840"/>
    </source>
</evidence>
<dbReference type="SMART" id="SM00220">
    <property type="entry name" value="S_TKc"/>
    <property type="match status" value="1"/>
</dbReference>
<sequence>MLATRNGVVTISDSNPTVRLDDASKVWDILAERIDSLIEGWEAVGDPPALKEFLPESPPNLRYLALVELIKVDLEYRWKRHNLPRKVEEYAAEFPELCGEGGIPSDLIYEEYHVRTGMGDPPTPEEYFERFPDRVDELKQLMGLHSPNVTTSMFAASKAPKVNVGDKIDDFDLLAELGSGAFATVYLARQNSLQRLVALKISADSGTEPQTLAQLDHPHIVRVYDQRVLSDPPVRLLYMQYVAGGTMQRVVQMVRQTPASERTGKILFEAVDRALELRGESAPESNSTRSRLSRSSWPETVCWLAVRMASALGYAHRKGVLHRDIKPANVLLAADATPKLVDFNISFSSQLDGATPAAYFGGSLAYMSPEQLEACNTKHPREAADLDARADIYSLGVMLWELLCGQRPFLDEEVGVGWTATLEAMTDSRREGVPQKSIDALPADLPSGMKEVLLDCISPDIEQRPKTADELARQLSLCLQPHAQQLLRPKGFGWRQVVRIIPAITLSLAALVPNIALSVFNILYNVKAIEELLKDPKLIQFFWSVMVGSVNSLAYSVGLALAIGMALPVIRALWKLRRKQEIPNENLPFIRRRCLSIGNIVSWIVIALWVASGIGIPVGLEYGASSPSGLPWNIYLHLFISQVLCGLIAATITFFLMSLVCIRSYYPLLLRPESIVEEDADALRTFERRVWVQFGLSISVPIVATLVVAISNLPRELMWVQTVIAAIGLGSFGFAFWMLRTIQADVAALLTTVGPPRDALSSSDTMDSFWTDSR</sequence>
<evidence type="ECO:0000256" key="5">
    <source>
        <dbReference type="ARBA" id="ARBA00039067"/>
    </source>
</evidence>
<dbReference type="GO" id="GO:0005524">
    <property type="term" value="F:ATP binding"/>
    <property type="evidence" value="ECO:0007669"/>
    <property type="project" value="UniProtKB-UniRule"/>
</dbReference>
<dbReference type="PROSITE" id="PS00107">
    <property type="entry name" value="PROTEIN_KINASE_ATP"/>
    <property type="match status" value="1"/>
</dbReference>
<evidence type="ECO:0000256" key="6">
    <source>
        <dbReference type="PROSITE-ProRule" id="PRU10141"/>
    </source>
</evidence>
<keyword evidence="2 6" id="KW-0547">Nucleotide-binding</keyword>
<keyword evidence="1" id="KW-0808">Transferase</keyword>
<dbReference type="EC" id="2.7.11.34" evidence="5"/>
<evidence type="ECO:0000256" key="2">
    <source>
        <dbReference type="ARBA" id="ARBA00022741"/>
    </source>
</evidence>
<feature type="transmembrane region" description="Helical" evidence="7">
    <location>
        <begin position="717"/>
        <end position="739"/>
    </location>
</feature>